<dbReference type="EMBL" id="ML179088">
    <property type="protein sequence ID" value="THV01561.1"/>
    <property type="molecule type" value="Genomic_DNA"/>
</dbReference>
<name>A0A4S8MGE4_DENBC</name>
<dbReference type="GO" id="GO:0097237">
    <property type="term" value="P:cellular response to toxic substance"/>
    <property type="evidence" value="ECO:0007669"/>
    <property type="project" value="UniProtKB-ARBA"/>
</dbReference>
<dbReference type="OrthoDB" id="371245at2759"/>
<feature type="domain" description="FAD/NAD(P)-binding" evidence="4">
    <location>
        <begin position="139"/>
        <end position="249"/>
    </location>
</feature>
<evidence type="ECO:0000259" key="4">
    <source>
        <dbReference type="Pfam" id="PF07992"/>
    </source>
</evidence>
<dbReference type="PRINTS" id="PR00469">
    <property type="entry name" value="PNDRDTASEII"/>
</dbReference>
<dbReference type="GO" id="GO:0016491">
    <property type="term" value="F:oxidoreductase activity"/>
    <property type="evidence" value="ECO:0007669"/>
    <property type="project" value="UniProtKB-KW"/>
</dbReference>
<accession>A0A4S8MGE4</accession>
<organism evidence="5 6">
    <name type="scientific">Dendrothele bispora (strain CBS 962.96)</name>
    <dbReference type="NCBI Taxonomy" id="1314807"/>
    <lineage>
        <taxon>Eukaryota</taxon>
        <taxon>Fungi</taxon>
        <taxon>Dikarya</taxon>
        <taxon>Basidiomycota</taxon>
        <taxon>Agaricomycotina</taxon>
        <taxon>Agaricomycetes</taxon>
        <taxon>Agaricomycetidae</taxon>
        <taxon>Agaricales</taxon>
        <taxon>Agaricales incertae sedis</taxon>
        <taxon>Dendrothele</taxon>
    </lineage>
</organism>
<reference evidence="5 6" key="1">
    <citation type="journal article" date="2019" name="Nat. Ecol. Evol.">
        <title>Megaphylogeny resolves global patterns of mushroom evolution.</title>
        <authorList>
            <person name="Varga T."/>
            <person name="Krizsan K."/>
            <person name="Foldi C."/>
            <person name="Dima B."/>
            <person name="Sanchez-Garcia M."/>
            <person name="Sanchez-Ramirez S."/>
            <person name="Szollosi G.J."/>
            <person name="Szarkandi J.G."/>
            <person name="Papp V."/>
            <person name="Albert L."/>
            <person name="Andreopoulos W."/>
            <person name="Angelini C."/>
            <person name="Antonin V."/>
            <person name="Barry K.W."/>
            <person name="Bougher N.L."/>
            <person name="Buchanan P."/>
            <person name="Buyck B."/>
            <person name="Bense V."/>
            <person name="Catcheside P."/>
            <person name="Chovatia M."/>
            <person name="Cooper J."/>
            <person name="Damon W."/>
            <person name="Desjardin D."/>
            <person name="Finy P."/>
            <person name="Geml J."/>
            <person name="Haridas S."/>
            <person name="Hughes K."/>
            <person name="Justo A."/>
            <person name="Karasinski D."/>
            <person name="Kautmanova I."/>
            <person name="Kiss B."/>
            <person name="Kocsube S."/>
            <person name="Kotiranta H."/>
            <person name="LaButti K.M."/>
            <person name="Lechner B.E."/>
            <person name="Liimatainen K."/>
            <person name="Lipzen A."/>
            <person name="Lukacs Z."/>
            <person name="Mihaltcheva S."/>
            <person name="Morgado L.N."/>
            <person name="Niskanen T."/>
            <person name="Noordeloos M.E."/>
            <person name="Ohm R.A."/>
            <person name="Ortiz-Santana B."/>
            <person name="Ovrebo C."/>
            <person name="Racz N."/>
            <person name="Riley R."/>
            <person name="Savchenko A."/>
            <person name="Shiryaev A."/>
            <person name="Soop K."/>
            <person name="Spirin V."/>
            <person name="Szebenyi C."/>
            <person name="Tomsovsky M."/>
            <person name="Tulloss R.E."/>
            <person name="Uehling J."/>
            <person name="Grigoriev I.V."/>
            <person name="Vagvolgyi C."/>
            <person name="Papp T."/>
            <person name="Martin F.M."/>
            <person name="Miettinen O."/>
            <person name="Hibbett D.S."/>
            <person name="Nagy L.G."/>
        </authorList>
    </citation>
    <scope>NUCLEOTIDE SEQUENCE [LARGE SCALE GENOMIC DNA]</scope>
    <source>
        <strain evidence="5 6">CBS 962.96</strain>
    </source>
</reference>
<dbReference type="InterPro" id="IPR050097">
    <property type="entry name" value="Ferredoxin-NADP_redctase_2"/>
</dbReference>
<dbReference type="Gene3D" id="3.50.50.60">
    <property type="entry name" value="FAD/NAD(P)-binding domain"/>
    <property type="match status" value="3"/>
</dbReference>
<dbReference type="PANTHER" id="PTHR48105">
    <property type="entry name" value="THIOREDOXIN REDUCTASE 1-RELATED-RELATED"/>
    <property type="match status" value="1"/>
</dbReference>
<dbReference type="AlphaFoldDB" id="A0A4S8MGE4"/>
<dbReference type="InterPro" id="IPR036188">
    <property type="entry name" value="FAD/NAD-bd_sf"/>
</dbReference>
<dbReference type="PRINTS" id="PR00368">
    <property type="entry name" value="FADPNR"/>
</dbReference>
<comment type="similarity">
    <text evidence="1">Belongs to the class-II pyridine nucleotide-disulfide oxidoreductase family.</text>
</comment>
<keyword evidence="2" id="KW-0285">Flavoprotein</keyword>
<evidence type="ECO:0000256" key="3">
    <source>
        <dbReference type="ARBA" id="ARBA00023002"/>
    </source>
</evidence>
<proteinExistence type="inferred from homology"/>
<protein>
    <recommendedName>
        <fullName evidence="4">FAD/NAD(P)-binding domain-containing protein</fullName>
    </recommendedName>
</protein>
<evidence type="ECO:0000313" key="6">
    <source>
        <dbReference type="Proteomes" id="UP000297245"/>
    </source>
</evidence>
<evidence type="ECO:0000256" key="1">
    <source>
        <dbReference type="ARBA" id="ARBA00009333"/>
    </source>
</evidence>
<evidence type="ECO:0000256" key="2">
    <source>
        <dbReference type="ARBA" id="ARBA00022630"/>
    </source>
</evidence>
<sequence length="384" mass="41653">MIQLSANSNDTGGGATVFDCNLDPPNFNSNSGLDLDLHPQLGISIITHTISSIPTMTTSTGFSTQTISGSSVNSFESSSSQHGPSYIILHWFFVLPVAALGSKYLFPTSISRPGNHDTSIGSIMSFLTDGDVDEKMHSKVVIVGSRPAGHTAAIHLAQANLDSVLFEDFMGNLNGFAADSQTHRYRQCSANNPLRFGTRIITETISKIDLSYRPFRYWREGQEDEEPKTADTVIVATSASVKEVGIESLRWAVPIFRNTPLAVIGSGVVSLQPKNLLTILWNAVATECQGDDELSKNLRIRNVQTGSEKDLAVNGLFYALSHEPVTAIFPHSTPDQSTRYIVTVPGTDSEFHKAITSAARSGCMAALEVERLIAEEEEKEMVGE</sequence>
<evidence type="ECO:0000313" key="5">
    <source>
        <dbReference type="EMBL" id="THV01561.1"/>
    </source>
</evidence>
<keyword evidence="6" id="KW-1185">Reference proteome</keyword>
<dbReference type="Proteomes" id="UP000297245">
    <property type="component" value="Unassembled WGS sequence"/>
</dbReference>
<keyword evidence="3" id="KW-0560">Oxidoreductase</keyword>
<dbReference type="InterPro" id="IPR023753">
    <property type="entry name" value="FAD/NAD-binding_dom"/>
</dbReference>
<gene>
    <name evidence="5" type="ORF">K435DRAFT_963487</name>
</gene>
<dbReference type="Pfam" id="PF07992">
    <property type="entry name" value="Pyr_redox_2"/>
    <property type="match status" value="1"/>
</dbReference>
<dbReference type="SUPFAM" id="SSF51905">
    <property type="entry name" value="FAD/NAD(P)-binding domain"/>
    <property type="match status" value="1"/>
</dbReference>